<proteinExistence type="predicted"/>
<dbReference type="PANTHER" id="PTHR35204">
    <property type="entry name" value="YALI0A21131P"/>
    <property type="match status" value="1"/>
</dbReference>
<organism evidence="2 3">
    <name type="scientific">Cyclocybe aegerita</name>
    <name type="common">Black poplar mushroom</name>
    <name type="synonym">Agrocybe aegerita</name>
    <dbReference type="NCBI Taxonomy" id="1973307"/>
    <lineage>
        <taxon>Eukaryota</taxon>
        <taxon>Fungi</taxon>
        <taxon>Dikarya</taxon>
        <taxon>Basidiomycota</taxon>
        <taxon>Agaricomycotina</taxon>
        <taxon>Agaricomycetes</taxon>
        <taxon>Agaricomycetidae</taxon>
        <taxon>Agaricales</taxon>
        <taxon>Agaricineae</taxon>
        <taxon>Bolbitiaceae</taxon>
        <taxon>Cyclocybe</taxon>
    </lineage>
</organism>
<dbReference type="EMBL" id="CACVBS010000060">
    <property type="protein sequence ID" value="CAA7267481.1"/>
    <property type="molecule type" value="Genomic_DNA"/>
</dbReference>
<feature type="compositionally biased region" description="Pro residues" evidence="1">
    <location>
        <begin position="231"/>
        <end position="257"/>
    </location>
</feature>
<protein>
    <submittedName>
        <fullName evidence="2">Uncharacterized protein</fullName>
    </submittedName>
</protein>
<dbReference type="InterPro" id="IPR038921">
    <property type="entry name" value="YOR389W-like"/>
</dbReference>
<name>A0A8S0XX47_CYCAE</name>
<evidence type="ECO:0000256" key="1">
    <source>
        <dbReference type="SAM" id="MobiDB-lite"/>
    </source>
</evidence>
<keyword evidence="3" id="KW-1185">Reference proteome</keyword>
<dbReference type="Proteomes" id="UP000467700">
    <property type="component" value="Unassembled WGS sequence"/>
</dbReference>
<evidence type="ECO:0000313" key="3">
    <source>
        <dbReference type="Proteomes" id="UP000467700"/>
    </source>
</evidence>
<comment type="caution">
    <text evidence="2">The sequence shown here is derived from an EMBL/GenBank/DDBJ whole genome shotgun (WGS) entry which is preliminary data.</text>
</comment>
<evidence type="ECO:0000313" key="2">
    <source>
        <dbReference type="EMBL" id="CAA7267481.1"/>
    </source>
</evidence>
<reference evidence="2 3" key="1">
    <citation type="submission" date="2020-01" db="EMBL/GenBank/DDBJ databases">
        <authorList>
            <person name="Gupta K D."/>
        </authorList>
    </citation>
    <scope>NUCLEOTIDE SEQUENCE [LARGE SCALE GENOMIC DNA]</scope>
</reference>
<dbReference type="OrthoDB" id="10261782at2759"/>
<feature type="region of interest" description="Disordered" evidence="1">
    <location>
        <begin position="571"/>
        <end position="596"/>
    </location>
</feature>
<feature type="region of interest" description="Disordered" evidence="1">
    <location>
        <begin position="228"/>
        <end position="265"/>
    </location>
</feature>
<gene>
    <name evidence="2" type="ORF">AAE3_LOCUS9724</name>
</gene>
<dbReference type="AlphaFoldDB" id="A0A8S0XX47"/>
<sequence length="608" mass="68290">MRLSRGGTVLVSVLAARIQAARIDLHVDNAQEVLGSPKWSALPSSWNLTDQGIRNTTSNFIFDTANTFLQHWTHTRYRNGHNLVPGVVPVGTLLYHGTYKHELPKVPEWLATDPEHSYLFCREHDGTGCWHLTLVATRPLKVLYFDGSSAAKMLGGPMDTQDLVGWGEIRPEWVFQERKRVDDLCEWGKRYGLGGFVRMEMDFEVMLCDFTTGVQTVSFLNLKSSGFMRGPRPPRPSGSSPPSPPPTSSPVNPPPSSLHPHGNGMDVRVLESGSWHNGFPGESRVKLDYSRLISFYDESTFPSLRAAREGQERWDHRLAGISKEDVQTMFRRLGELLKGWDGRVEGDSGVDWQTLLKTVAERYDDRLEVLQYILNVTEVDDARDVLDRAHSHVDGLLAPYVLHSSVPPKTPTEGYTWAEPVFEQCSTTHTSYLDSDVFQSVLTPSERLLLSAVNNVSKEICRILVLVWAEGEELGLSDAERDDGLTTTLSVSEAKDVLAKWTTSVESLMGWLDWSYWVKCRPACSYEEMCYLPTWPFFGGGPRGPRPPKNSDEDKDRYSSKFLNWVWGLESSVPPGLGSRSVLPGGGDDDWSRPQPRCIRRMEPYAGV</sequence>
<dbReference type="PANTHER" id="PTHR35204:SF1">
    <property type="entry name" value="ENTEROTOXIN"/>
    <property type="match status" value="1"/>
</dbReference>
<accession>A0A8S0XX47</accession>